<dbReference type="RefSeq" id="WP_039354121.1">
    <property type="nucleotide sequence ID" value="NZ_FOLA01000006.1"/>
</dbReference>
<comment type="caution">
    <text evidence="1">The sequence shown here is derived from an EMBL/GenBank/DDBJ whole genome shotgun (WGS) entry which is preliminary data.</text>
</comment>
<organism evidence="1 2">
    <name type="scientific">Kaistella jeonii</name>
    <dbReference type="NCBI Taxonomy" id="266749"/>
    <lineage>
        <taxon>Bacteria</taxon>
        <taxon>Pseudomonadati</taxon>
        <taxon>Bacteroidota</taxon>
        <taxon>Flavobacteriia</taxon>
        <taxon>Flavobacteriales</taxon>
        <taxon>Weeksellaceae</taxon>
        <taxon>Chryseobacterium group</taxon>
        <taxon>Kaistella</taxon>
    </lineage>
</organism>
<dbReference type="STRING" id="266749.SAMN05421876_10612"/>
<dbReference type="Proteomes" id="UP000031473">
    <property type="component" value="Unassembled WGS sequence"/>
</dbReference>
<protein>
    <recommendedName>
        <fullName evidence="3">GLPGLI family protein</fullName>
    </recommendedName>
</protein>
<sequence length="288" mass="33648">MNKLLFLSIFIFCLGNAQNQRFSYVYQFVPDSTNQADVKSEMTILDVVPEFSKFYSETVFKSDSAYKKVLEKEIIASGTMNVKMENRKGLFRHTIIKESPEFKTFLVTRSGQTKLKVLDERKINWKILPEKEKIGEFQTQKAETEMYGRKWTAWFTTEIPLQEGPYKFHGLPGLIVKIEDQNKSHSFMLNAIKNLTQEEVKNIDPNKNFVFDSGDYLNMDRAAYKKFYLDNRNDPNKSIRSSLQQSNIVQVSVAGQKTDMTEFLREREKKEKEKIAKDNNIIELDLLK</sequence>
<evidence type="ECO:0000313" key="1">
    <source>
        <dbReference type="EMBL" id="KIA87965.1"/>
    </source>
</evidence>
<dbReference type="EMBL" id="JSYL01000012">
    <property type="protein sequence ID" value="KIA87965.1"/>
    <property type="molecule type" value="Genomic_DNA"/>
</dbReference>
<reference evidence="1 2" key="1">
    <citation type="submission" date="2014-10" db="EMBL/GenBank/DDBJ databases">
        <title>Kaistella jeonii genome.</title>
        <authorList>
            <person name="Clayton J.T."/>
            <person name="Newman J.D."/>
        </authorList>
    </citation>
    <scope>NUCLEOTIDE SEQUENCE [LARGE SCALE GENOMIC DNA]</scope>
    <source>
        <strain evidence="1 2">DSM 17048</strain>
    </source>
</reference>
<dbReference type="AlphaFoldDB" id="A0A0C1D2F4"/>
<evidence type="ECO:0008006" key="3">
    <source>
        <dbReference type="Google" id="ProtNLM"/>
    </source>
</evidence>
<dbReference type="NCBIfam" id="TIGR01200">
    <property type="entry name" value="GLPGLI"/>
    <property type="match status" value="1"/>
</dbReference>
<evidence type="ECO:0000313" key="2">
    <source>
        <dbReference type="Proteomes" id="UP000031473"/>
    </source>
</evidence>
<name>A0A0C1D2F4_9FLAO</name>
<dbReference type="Pfam" id="PF09697">
    <property type="entry name" value="Porph_ging"/>
    <property type="match status" value="1"/>
</dbReference>
<proteinExistence type="predicted"/>
<keyword evidence="2" id="KW-1185">Reference proteome</keyword>
<gene>
    <name evidence="1" type="ORF">OA86_13020</name>
</gene>
<dbReference type="InterPro" id="IPR005901">
    <property type="entry name" value="GLPGLI"/>
</dbReference>
<dbReference type="OrthoDB" id="1440774at2"/>
<accession>A0A0C1D2F4</accession>